<name>E5AF10_LEPMJ</name>
<protein>
    <submittedName>
        <fullName evidence="2">Predicted protein</fullName>
    </submittedName>
</protein>
<keyword evidence="3" id="KW-1185">Reference proteome</keyword>
<organism evidence="2 3">
    <name type="scientific">Leptosphaeria maculans (strain JN3 / isolate v23.1.3 / race Av1-4-5-6-7-8)</name>
    <name type="common">Blackleg fungus</name>
    <name type="synonym">Phoma lingam</name>
    <dbReference type="NCBI Taxonomy" id="985895"/>
    <lineage>
        <taxon>Eukaryota</taxon>
        <taxon>Fungi</taxon>
        <taxon>Dikarya</taxon>
        <taxon>Ascomycota</taxon>
        <taxon>Pezizomycotina</taxon>
        <taxon>Dothideomycetes</taxon>
        <taxon>Pleosporomycetidae</taxon>
        <taxon>Pleosporales</taxon>
        <taxon>Pleosporineae</taxon>
        <taxon>Leptosphaeriaceae</taxon>
        <taxon>Plenodomus</taxon>
        <taxon>Plenodomus lingam/Leptosphaeria maculans species complex</taxon>
    </lineage>
</organism>
<evidence type="ECO:0000256" key="1">
    <source>
        <dbReference type="SAM" id="Phobius"/>
    </source>
</evidence>
<gene>
    <name evidence="2" type="ORF">LEMA_P005860.1</name>
</gene>
<sequence>MAASGTQPTLFRLLDKGGPHKHMIGWCAKALATNKVIRFPRLFPTLACSRSPPRRCCPRSCFDRHTDTCMLSTTLTDEAYTYYYYYCVCTKYLLYGSMTDCITIITIITIIIIIIIIIIINAPTSSILLTAMSA</sequence>
<keyword evidence="1" id="KW-1133">Transmembrane helix</keyword>
<reference evidence="3" key="1">
    <citation type="journal article" date="2011" name="Nat. Commun.">
        <title>Effector diversification within compartments of the Leptosphaeria maculans genome affected by Repeat-Induced Point mutations.</title>
        <authorList>
            <person name="Rouxel T."/>
            <person name="Grandaubert J."/>
            <person name="Hane J.K."/>
            <person name="Hoede C."/>
            <person name="van de Wouw A.P."/>
            <person name="Couloux A."/>
            <person name="Dominguez V."/>
            <person name="Anthouard V."/>
            <person name="Bally P."/>
            <person name="Bourras S."/>
            <person name="Cozijnsen A.J."/>
            <person name="Ciuffetti L.M."/>
            <person name="Degrave A."/>
            <person name="Dilmaghani A."/>
            <person name="Duret L."/>
            <person name="Fudal I."/>
            <person name="Goodwin S.B."/>
            <person name="Gout L."/>
            <person name="Glaser N."/>
            <person name="Linglin J."/>
            <person name="Kema G.H.J."/>
            <person name="Lapalu N."/>
            <person name="Lawrence C.B."/>
            <person name="May K."/>
            <person name="Meyer M."/>
            <person name="Ollivier B."/>
            <person name="Poulain J."/>
            <person name="Schoch C.L."/>
            <person name="Simon A."/>
            <person name="Spatafora J.W."/>
            <person name="Stachowiak A."/>
            <person name="Turgeon B.G."/>
            <person name="Tyler B.M."/>
            <person name="Vincent D."/>
            <person name="Weissenbach J."/>
            <person name="Amselem J."/>
            <person name="Quesneville H."/>
            <person name="Oliver R.P."/>
            <person name="Wincker P."/>
            <person name="Balesdent M.-H."/>
            <person name="Howlett B.J."/>
        </authorList>
    </citation>
    <scope>NUCLEOTIDE SEQUENCE [LARGE SCALE GENOMIC DNA]</scope>
    <source>
        <strain evidence="3">JN3 / isolate v23.1.3 / race Av1-4-5-6-7-8</strain>
    </source>
</reference>
<proteinExistence type="predicted"/>
<keyword evidence="1" id="KW-0472">Membrane</keyword>
<keyword evidence="1" id="KW-0812">Transmembrane</keyword>
<accession>E5AF10</accession>
<dbReference type="Proteomes" id="UP000002668">
    <property type="component" value="Genome"/>
</dbReference>
<dbReference type="AlphaFoldDB" id="E5AF10"/>
<dbReference type="EMBL" id="FP929139">
    <property type="protein sequence ID" value="CBY01799.1"/>
    <property type="molecule type" value="Genomic_DNA"/>
</dbReference>
<dbReference type="HOGENOM" id="CLU_1896615_0_0_1"/>
<feature type="transmembrane region" description="Helical" evidence="1">
    <location>
        <begin position="101"/>
        <end position="122"/>
    </location>
</feature>
<evidence type="ECO:0000313" key="3">
    <source>
        <dbReference type="Proteomes" id="UP000002668"/>
    </source>
</evidence>
<dbReference type="VEuPathDB" id="FungiDB:LEMA_P005860.1"/>
<dbReference type="InParanoid" id="E5AF10"/>
<evidence type="ECO:0000313" key="2">
    <source>
        <dbReference type="EMBL" id="CBY01799.1"/>
    </source>
</evidence>